<evidence type="ECO:0000256" key="6">
    <source>
        <dbReference type="ARBA" id="ARBA00022737"/>
    </source>
</evidence>
<proteinExistence type="predicted"/>
<dbReference type="Proteomes" id="UP001172457">
    <property type="component" value="Chromosome 2"/>
</dbReference>
<evidence type="ECO:0000259" key="15">
    <source>
        <dbReference type="PROSITE" id="PS50011"/>
    </source>
</evidence>
<dbReference type="InterPro" id="IPR032675">
    <property type="entry name" value="LRR_dom_sf"/>
</dbReference>
<dbReference type="InterPro" id="IPR001611">
    <property type="entry name" value="Leu-rich_rpt"/>
</dbReference>
<keyword evidence="17" id="KW-1185">Reference proteome</keyword>
<evidence type="ECO:0000313" key="16">
    <source>
        <dbReference type="EMBL" id="KAJ9560272.1"/>
    </source>
</evidence>
<evidence type="ECO:0000256" key="2">
    <source>
        <dbReference type="ARBA" id="ARBA00022614"/>
    </source>
</evidence>
<dbReference type="PROSITE" id="PS50011">
    <property type="entry name" value="PROTEIN_KINASE_DOM"/>
    <property type="match status" value="1"/>
</dbReference>
<dbReference type="FunFam" id="3.80.10.10:FF:000383">
    <property type="entry name" value="Leucine-rich repeat receptor protein kinase EMS1"/>
    <property type="match status" value="1"/>
</dbReference>
<keyword evidence="7" id="KW-0547">Nucleotide-binding</keyword>
<dbReference type="Gene3D" id="1.10.510.10">
    <property type="entry name" value="Transferase(Phosphotransferase) domain 1"/>
    <property type="match status" value="1"/>
</dbReference>
<dbReference type="InterPro" id="IPR011009">
    <property type="entry name" value="Kinase-like_dom_sf"/>
</dbReference>
<feature type="transmembrane region" description="Helical" evidence="13">
    <location>
        <begin position="596"/>
        <end position="619"/>
    </location>
</feature>
<evidence type="ECO:0000256" key="4">
    <source>
        <dbReference type="ARBA" id="ARBA00022692"/>
    </source>
</evidence>
<dbReference type="GO" id="GO:0051707">
    <property type="term" value="P:response to other organism"/>
    <property type="evidence" value="ECO:0007669"/>
    <property type="project" value="UniProtKB-ARBA"/>
</dbReference>
<gene>
    <name evidence="16" type="ORF">OSB04_005432</name>
</gene>
<dbReference type="InterPro" id="IPR001245">
    <property type="entry name" value="Ser-Thr/Tyr_kinase_cat_dom"/>
</dbReference>
<evidence type="ECO:0000256" key="7">
    <source>
        <dbReference type="ARBA" id="ARBA00022741"/>
    </source>
</evidence>
<evidence type="ECO:0000256" key="11">
    <source>
        <dbReference type="ARBA" id="ARBA00023170"/>
    </source>
</evidence>
<evidence type="ECO:0000256" key="12">
    <source>
        <dbReference type="ARBA" id="ARBA00023180"/>
    </source>
</evidence>
<dbReference type="GO" id="GO:0016020">
    <property type="term" value="C:membrane"/>
    <property type="evidence" value="ECO:0007669"/>
    <property type="project" value="UniProtKB-SubCell"/>
</dbReference>
<dbReference type="GO" id="GO:0033612">
    <property type="term" value="F:receptor serine/threonine kinase binding"/>
    <property type="evidence" value="ECO:0007669"/>
    <property type="project" value="TreeGrafter"/>
</dbReference>
<evidence type="ECO:0000256" key="3">
    <source>
        <dbReference type="ARBA" id="ARBA00022679"/>
    </source>
</evidence>
<keyword evidence="11" id="KW-0675">Receptor</keyword>
<dbReference type="SMART" id="SM00369">
    <property type="entry name" value="LRR_TYP"/>
    <property type="match status" value="6"/>
</dbReference>
<comment type="subcellular location">
    <subcellularLocation>
        <location evidence="1">Membrane</location>
        <topology evidence="1">Single-pass type I membrane protein</topology>
    </subcellularLocation>
</comment>
<organism evidence="16 17">
    <name type="scientific">Centaurea solstitialis</name>
    <name type="common">yellow star-thistle</name>
    <dbReference type="NCBI Taxonomy" id="347529"/>
    <lineage>
        <taxon>Eukaryota</taxon>
        <taxon>Viridiplantae</taxon>
        <taxon>Streptophyta</taxon>
        <taxon>Embryophyta</taxon>
        <taxon>Tracheophyta</taxon>
        <taxon>Spermatophyta</taxon>
        <taxon>Magnoliopsida</taxon>
        <taxon>eudicotyledons</taxon>
        <taxon>Gunneridae</taxon>
        <taxon>Pentapetalae</taxon>
        <taxon>asterids</taxon>
        <taxon>campanulids</taxon>
        <taxon>Asterales</taxon>
        <taxon>Asteraceae</taxon>
        <taxon>Carduoideae</taxon>
        <taxon>Cardueae</taxon>
        <taxon>Centaureinae</taxon>
        <taxon>Centaurea</taxon>
    </lineage>
</organism>
<keyword evidence="12" id="KW-0325">Glycoprotein</keyword>
<evidence type="ECO:0000256" key="10">
    <source>
        <dbReference type="ARBA" id="ARBA00023136"/>
    </source>
</evidence>
<dbReference type="PRINTS" id="PR00019">
    <property type="entry name" value="LEURICHRPT"/>
</dbReference>
<name>A0AA38WGG3_9ASTR</name>
<dbReference type="SUPFAM" id="SSF52058">
    <property type="entry name" value="L domain-like"/>
    <property type="match status" value="1"/>
</dbReference>
<dbReference type="Gene3D" id="3.30.200.20">
    <property type="entry name" value="Phosphorylase Kinase, domain 1"/>
    <property type="match status" value="1"/>
</dbReference>
<evidence type="ECO:0000256" key="8">
    <source>
        <dbReference type="ARBA" id="ARBA00022840"/>
    </source>
</evidence>
<dbReference type="SUPFAM" id="SSF56112">
    <property type="entry name" value="Protein kinase-like (PK-like)"/>
    <property type="match status" value="1"/>
</dbReference>
<keyword evidence="8" id="KW-0067">ATP-binding</keyword>
<dbReference type="FunFam" id="3.80.10.10:FF:000512">
    <property type="entry name" value="Leucine-rich repeat receptor-like serine/threonine-protein kinase BAM3"/>
    <property type="match status" value="1"/>
</dbReference>
<comment type="caution">
    <text evidence="16">The sequence shown here is derived from an EMBL/GenBank/DDBJ whole genome shotgun (WGS) entry which is preliminary data.</text>
</comment>
<dbReference type="PANTHER" id="PTHR48056:SF17">
    <property type="entry name" value="LEUCINE-RICH REPEAT RECEPTOR PROTEIN KINASE EMS1"/>
    <property type="match status" value="1"/>
</dbReference>
<reference evidence="16" key="1">
    <citation type="submission" date="2023-03" db="EMBL/GenBank/DDBJ databases">
        <title>Chromosome-scale reference genome and RAD-based genetic map of yellow starthistle (Centaurea solstitialis) reveal putative structural variation and QTLs associated with invader traits.</title>
        <authorList>
            <person name="Reatini B."/>
            <person name="Cang F.A."/>
            <person name="Jiang Q."/>
            <person name="Mckibben M.T.W."/>
            <person name="Barker M.S."/>
            <person name="Rieseberg L.H."/>
            <person name="Dlugosch K.M."/>
        </authorList>
    </citation>
    <scope>NUCLEOTIDE SEQUENCE</scope>
    <source>
        <strain evidence="16">CAN-66</strain>
        <tissue evidence="16">Leaf</tissue>
    </source>
</reference>
<feature type="signal peptide" evidence="14">
    <location>
        <begin position="1"/>
        <end position="20"/>
    </location>
</feature>
<keyword evidence="9 13" id="KW-1133">Transmembrane helix</keyword>
<evidence type="ECO:0000256" key="9">
    <source>
        <dbReference type="ARBA" id="ARBA00022989"/>
    </source>
</evidence>
<dbReference type="GO" id="GO:0004672">
    <property type="term" value="F:protein kinase activity"/>
    <property type="evidence" value="ECO:0007669"/>
    <property type="project" value="InterPro"/>
</dbReference>
<keyword evidence="10 13" id="KW-0472">Membrane</keyword>
<dbReference type="GO" id="GO:0006952">
    <property type="term" value="P:defense response"/>
    <property type="evidence" value="ECO:0007669"/>
    <property type="project" value="UniProtKB-ARBA"/>
</dbReference>
<dbReference type="FunFam" id="1.10.510.10:FF:000388">
    <property type="entry name" value="Leucine-rich repeat receptor-like tyrosine-protein kinase PXC3"/>
    <property type="match status" value="1"/>
</dbReference>
<dbReference type="InterPro" id="IPR003591">
    <property type="entry name" value="Leu-rich_rpt_typical-subtyp"/>
</dbReference>
<dbReference type="InterPro" id="IPR000719">
    <property type="entry name" value="Prot_kinase_dom"/>
</dbReference>
<evidence type="ECO:0000313" key="17">
    <source>
        <dbReference type="Proteomes" id="UP001172457"/>
    </source>
</evidence>
<dbReference type="FunFam" id="3.80.10.10:FF:000095">
    <property type="entry name" value="LRR receptor-like serine/threonine-protein kinase GSO1"/>
    <property type="match status" value="1"/>
</dbReference>
<dbReference type="InterPro" id="IPR050647">
    <property type="entry name" value="Plant_LRR-RLKs"/>
</dbReference>
<evidence type="ECO:0000256" key="13">
    <source>
        <dbReference type="SAM" id="Phobius"/>
    </source>
</evidence>
<feature type="domain" description="Protein kinase" evidence="15">
    <location>
        <begin position="665"/>
        <end position="942"/>
    </location>
</feature>
<dbReference type="FunFam" id="3.30.200.20:FF:000454">
    <property type="entry name" value="Leucine-rich repeat receptor-like tyrosine-protein kinase PXC3"/>
    <property type="match status" value="1"/>
</dbReference>
<sequence>MRRYLSLFSFFFLIIQHVSCQLPSAQLTTMKSLHELLKSNNTNSKWNSSQDLETPCSWPGVSCSNSSITSLTLSSFSISNAQDSLASLVCGIETLQSLDLSNNIMTSIPQNFISSCGGLKYLNFSQNRLSGPLPVFQGFGSLEVLDLSHNMFNDASIDLQFDGLNQLKSLNISYNQFGGLIPTKLGNSMLLQELQLSVNHFNGSIPDEITKYVNLSVLDLSGNKLTGRIPFGIGELSKLQLLLLSANQLFDEIPQSISRIATLQRFAANQNGFTGPIPLGITRYLRNLDLSYNQLTGSIPTDLLVQPNLQAVDLSSNKLEGSIPSNVSRTLFRLRLGNNSLSGQIPTWFSGDEQPSLAYLEINDNNLRGMIPPELRLCKNLSLLDLSHNHLVGSVPRELGNLSRLQVLSLQQNNLSGEIPDEISQLQILVKLNISWNALNGIIPPSFSKLQKLSNLDLRVNNLSGRIPDSFGTIDSLLELQLGRNRLTGVGSLPAKLQIALNLSHNNFEGPIPPDLSKLQALEILDLSNNKFSGQIPSFFTRMSSLTQILFSNNRLTGTIPRFGSNIIVSTDGNNLSHPTPDTFVSMAKDKKPVSWAIVVASTSAVVVLTVVAIVALIYSRKVHKVNDEERDSSRLQVITRSNLLTGNVIHRSNLDFNKAMEAVAYPSNIFLKTRFSTYYKAVMPSGMTYFVKKLNWSDKIIQLGSHDLLEEELQVLGKLSNSSVMTPLAYALTSDSAYLFYEFTKKGSLFDVLHGNSGGGLDWTNRYSIAIGVANGLTFLHGCSSGPIILLDLSSKVVLLKSLNEPQIGDIELFKVIDPTKSTGNLSAVAGSVGYVPPEYAYTMRVTTAGNVYSFGVVLLELLTGKAAVSEGSELAKWVSSKSKHQDDYDQILDSTVSSTSPAIRDQMLAVLRVALACVNVSPDARPKMRSVLRMLLNARN</sequence>
<dbReference type="EMBL" id="JARYMX010000002">
    <property type="protein sequence ID" value="KAJ9560272.1"/>
    <property type="molecule type" value="Genomic_DNA"/>
</dbReference>
<evidence type="ECO:0000256" key="1">
    <source>
        <dbReference type="ARBA" id="ARBA00004479"/>
    </source>
</evidence>
<keyword evidence="2" id="KW-0433">Leucine-rich repeat</keyword>
<keyword evidence="4 13" id="KW-0812">Transmembrane</keyword>
<dbReference type="GO" id="GO:0005524">
    <property type="term" value="F:ATP binding"/>
    <property type="evidence" value="ECO:0007669"/>
    <property type="project" value="UniProtKB-KW"/>
</dbReference>
<dbReference type="Gene3D" id="3.80.10.10">
    <property type="entry name" value="Ribonuclease Inhibitor"/>
    <property type="match status" value="7"/>
</dbReference>
<feature type="chain" id="PRO_5041259455" description="Protein kinase domain-containing protein" evidence="14">
    <location>
        <begin position="21"/>
        <end position="942"/>
    </location>
</feature>
<dbReference type="Pfam" id="PF00560">
    <property type="entry name" value="LRR_1"/>
    <property type="match status" value="9"/>
</dbReference>
<evidence type="ECO:0000256" key="5">
    <source>
        <dbReference type="ARBA" id="ARBA00022729"/>
    </source>
</evidence>
<keyword evidence="6" id="KW-0677">Repeat</keyword>
<dbReference type="AlphaFoldDB" id="A0AA38WGG3"/>
<dbReference type="Pfam" id="PF07714">
    <property type="entry name" value="PK_Tyr_Ser-Thr"/>
    <property type="match status" value="1"/>
</dbReference>
<dbReference type="PANTHER" id="PTHR48056">
    <property type="entry name" value="LRR RECEPTOR-LIKE SERINE/THREONINE-PROTEIN KINASE-RELATED"/>
    <property type="match status" value="1"/>
</dbReference>
<dbReference type="Pfam" id="PF13855">
    <property type="entry name" value="LRR_8"/>
    <property type="match status" value="2"/>
</dbReference>
<keyword evidence="3" id="KW-0808">Transferase</keyword>
<evidence type="ECO:0000256" key="14">
    <source>
        <dbReference type="SAM" id="SignalP"/>
    </source>
</evidence>
<accession>A0AA38WGG3</accession>
<dbReference type="SUPFAM" id="SSF52047">
    <property type="entry name" value="RNI-like"/>
    <property type="match status" value="1"/>
</dbReference>
<protein>
    <recommendedName>
        <fullName evidence="15">Protein kinase domain-containing protein</fullName>
    </recommendedName>
</protein>
<keyword evidence="5 14" id="KW-0732">Signal</keyword>